<evidence type="ECO:0000256" key="4">
    <source>
        <dbReference type="ARBA" id="ARBA00022692"/>
    </source>
</evidence>
<feature type="chain" id="PRO_5043854955" description="Leucine-rich repeat-containing N-terminal plant-type domain-containing protein" evidence="10">
    <location>
        <begin position="23"/>
        <end position="281"/>
    </location>
</feature>
<dbReference type="InterPro" id="IPR053211">
    <property type="entry name" value="DNA_repair-toleration"/>
</dbReference>
<comment type="subcellular location">
    <subcellularLocation>
        <location evidence="1">Membrane</location>
        <topology evidence="1">Single-pass type I membrane protein</topology>
    </subcellularLocation>
</comment>
<dbReference type="PANTHER" id="PTHR48060">
    <property type="entry name" value="DNA DAMAGE-REPAIR/TOLERATION PROTEIN DRT100"/>
    <property type="match status" value="1"/>
</dbReference>
<protein>
    <recommendedName>
        <fullName evidence="11">Leucine-rich repeat-containing N-terminal plant-type domain-containing protein</fullName>
    </recommendedName>
</protein>
<dbReference type="FunFam" id="3.80.10.10:FF:000275">
    <property type="entry name" value="Leucine-rich repeat receptor-like protein kinase"/>
    <property type="match status" value="1"/>
</dbReference>
<dbReference type="SUPFAM" id="SSF52058">
    <property type="entry name" value="L domain-like"/>
    <property type="match status" value="1"/>
</dbReference>
<evidence type="ECO:0000256" key="7">
    <source>
        <dbReference type="ARBA" id="ARBA00022989"/>
    </source>
</evidence>
<comment type="caution">
    <text evidence="12">The sequence shown here is derived from an EMBL/GenBank/DDBJ whole genome shotgun (WGS) entry which is preliminary data.</text>
</comment>
<keyword evidence="3" id="KW-0433">Leucine-rich repeat</keyword>
<dbReference type="InterPro" id="IPR032675">
    <property type="entry name" value="LRR_dom_sf"/>
</dbReference>
<evidence type="ECO:0000256" key="9">
    <source>
        <dbReference type="ARBA" id="ARBA00023180"/>
    </source>
</evidence>
<evidence type="ECO:0000256" key="1">
    <source>
        <dbReference type="ARBA" id="ARBA00004479"/>
    </source>
</evidence>
<dbReference type="PANTHER" id="PTHR48060:SF21">
    <property type="entry name" value="L DOMAIN-LIKE PROTEIN"/>
    <property type="match status" value="1"/>
</dbReference>
<keyword evidence="7" id="KW-1133">Transmembrane helix</keyword>
<organism evidence="12 13">
    <name type="scientific">Erythroxylum novogranatense</name>
    <dbReference type="NCBI Taxonomy" id="1862640"/>
    <lineage>
        <taxon>Eukaryota</taxon>
        <taxon>Viridiplantae</taxon>
        <taxon>Streptophyta</taxon>
        <taxon>Embryophyta</taxon>
        <taxon>Tracheophyta</taxon>
        <taxon>Spermatophyta</taxon>
        <taxon>Magnoliopsida</taxon>
        <taxon>eudicotyledons</taxon>
        <taxon>Gunneridae</taxon>
        <taxon>Pentapetalae</taxon>
        <taxon>rosids</taxon>
        <taxon>fabids</taxon>
        <taxon>Malpighiales</taxon>
        <taxon>Erythroxylaceae</taxon>
        <taxon>Erythroxylum</taxon>
    </lineage>
</organism>
<keyword evidence="8" id="KW-0472">Membrane</keyword>
<name>A0AAV8U561_9ROSI</name>
<evidence type="ECO:0000259" key="11">
    <source>
        <dbReference type="Pfam" id="PF08263"/>
    </source>
</evidence>
<evidence type="ECO:0000313" key="13">
    <source>
        <dbReference type="Proteomes" id="UP001159364"/>
    </source>
</evidence>
<reference evidence="12 13" key="1">
    <citation type="submission" date="2021-09" db="EMBL/GenBank/DDBJ databases">
        <title>Genomic insights and catalytic innovation underlie evolution of tropane alkaloids biosynthesis.</title>
        <authorList>
            <person name="Wang Y.-J."/>
            <person name="Tian T."/>
            <person name="Huang J.-P."/>
            <person name="Huang S.-X."/>
        </authorList>
    </citation>
    <scope>NUCLEOTIDE SEQUENCE [LARGE SCALE GENOMIC DNA]</scope>
    <source>
        <strain evidence="12">KIB-2018</strain>
        <tissue evidence="12">Leaf</tissue>
    </source>
</reference>
<evidence type="ECO:0000256" key="6">
    <source>
        <dbReference type="ARBA" id="ARBA00022737"/>
    </source>
</evidence>
<keyword evidence="4" id="KW-0812">Transmembrane</keyword>
<sequence>MDTGTLCLLFLLLAFQLPLCISFLPENETDRLSLLAIKDQIKHDPFGRLKSWNESSHFCHWLGVTGGRKHQRVVQLSFNDWELAGRLGPDIGNMSFLRVIDLQNNSFSDRIPPELGLLFRLQMLLLMYNKLIGEIPVNVSRCSRLQKLNVGDNNLTGKLPVELGFLSNLRELVLQDNHILGEIPSSLANISFLEVIYGSSNNFQGDVILNRFRGSLPHNLGETLPNLTYLGLGGNQFTGLIPSSLSNASNLNYFDIGANNFAGRLPTFARQQNLQRLILDS</sequence>
<dbReference type="InterPro" id="IPR013210">
    <property type="entry name" value="LRR_N_plant-typ"/>
</dbReference>
<evidence type="ECO:0000256" key="8">
    <source>
        <dbReference type="ARBA" id="ARBA00023136"/>
    </source>
</evidence>
<feature type="signal peptide" evidence="10">
    <location>
        <begin position="1"/>
        <end position="22"/>
    </location>
</feature>
<gene>
    <name evidence="12" type="ORF">K2173_012721</name>
</gene>
<proteinExistence type="inferred from homology"/>
<comment type="similarity">
    <text evidence="2">Belongs to the RLP family.</text>
</comment>
<dbReference type="GO" id="GO:0016020">
    <property type="term" value="C:membrane"/>
    <property type="evidence" value="ECO:0007669"/>
    <property type="project" value="UniProtKB-SubCell"/>
</dbReference>
<keyword evidence="9" id="KW-0325">Glycoprotein</keyword>
<dbReference type="Gene3D" id="3.80.10.10">
    <property type="entry name" value="Ribonuclease Inhibitor"/>
    <property type="match status" value="2"/>
</dbReference>
<evidence type="ECO:0000256" key="5">
    <source>
        <dbReference type="ARBA" id="ARBA00022729"/>
    </source>
</evidence>
<dbReference type="Pfam" id="PF08263">
    <property type="entry name" value="LRRNT_2"/>
    <property type="match status" value="1"/>
</dbReference>
<evidence type="ECO:0000256" key="3">
    <source>
        <dbReference type="ARBA" id="ARBA00022614"/>
    </source>
</evidence>
<dbReference type="InterPro" id="IPR001611">
    <property type="entry name" value="Leu-rich_rpt"/>
</dbReference>
<evidence type="ECO:0000256" key="2">
    <source>
        <dbReference type="ARBA" id="ARBA00009592"/>
    </source>
</evidence>
<dbReference type="Proteomes" id="UP001159364">
    <property type="component" value="Linkage Group LG01"/>
</dbReference>
<evidence type="ECO:0000313" key="12">
    <source>
        <dbReference type="EMBL" id="KAJ8774415.1"/>
    </source>
</evidence>
<evidence type="ECO:0000256" key="10">
    <source>
        <dbReference type="SAM" id="SignalP"/>
    </source>
</evidence>
<keyword evidence="13" id="KW-1185">Reference proteome</keyword>
<keyword evidence="6" id="KW-0677">Repeat</keyword>
<feature type="domain" description="Leucine-rich repeat-containing N-terminal plant-type" evidence="11">
    <location>
        <begin position="28"/>
        <end position="65"/>
    </location>
</feature>
<accession>A0AAV8U561</accession>
<dbReference type="EMBL" id="JAIWQS010000001">
    <property type="protein sequence ID" value="KAJ8774415.1"/>
    <property type="molecule type" value="Genomic_DNA"/>
</dbReference>
<dbReference type="Pfam" id="PF00560">
    <property type="entry name" value="LRR_1"/>
    <property type="match status" value="4"/>
</dbReference>
<keyword evidence="5 10" id="KW-0732">Signal</keyword>
<dbReference type="AlphaFoldDB" id="A0AAV8U561"/>